<keyword evidence="2" id="KW-1185">Reference proteome</keyword>
<organism evidence="1 2">
    <name type="scientific">Cytospora paraplurivora</name>
    <dbReference type="NCBI Taxonomy" id="2898453"/>
    <lineage>
        <taxon>Eukaryota</taxon>
        <taxon>Fungi</taxon>
        <taxon>Dikarya</taxon>
        <taxon>Ascomycota</taxon>
        <taxon>Pezizomycotina</taxon>
        <taxon>Sordariomycetes</taxon>
        <taxon>Sordariomycetidae</taxon>
        <taxon>Diaporthales</taxon>
        <taxon>Cytosporaceae</taxon>
        <taxon>Cytospora</taxon>
    </lineage>
</organism>
<dbReference type="AlphaFoldDB" id="A0AAN9UEY4"/>
<sequence>MHPFKEQVINTFANLAHILEKADDDGLDVMCTSRSDRLEHDRRTERLVSFVRSSFRESTRNRCFIEASLNFLISKVIQDLPSGAGAQSKKRKGFMGLIGKSYKGRPISIYVLTNGVWNSTQATSTCGADGPILQLIREIKDRNLRRDQVSIQFIRFGNDETGIKRLTYLDDALMKDTGLDIVDHKASTSDVWSMLVGSLDEETDLFEGTAEGAPEDHSN</sequence>
<accession>A0AAN9UEY4</accession>
<evidence type="ECO:0000313" key="2">
    <source>
        <dbReference type="Proteomes" id="UP001320245"/>
    </source>
</evidence>
<name>A0AAN9UEY4_9PEZI</name>
<reference evidence="1 2" key="1">
    <citation type="journal article" date="2023" name="PLoS ONE">
        <title>Cytospora paraplurivora sp. nov. isolated from orchards with fruit tree decline syndrome in Ontario, Canada.</title>
        <authorList>
            <person name="Ilyukhin E."/>
            <person name="Nguyen H.D.T."/>
            <person name="Castle A.J."/>
            <person name="Ellouze W."/>
        </authorList>
    </citation>
    <scope>NUCLEOTIDE SEQUENCE [LARGE SCALE GENOMIC DNA]</scope>
    <source>
        <strain evidence="1 2">FDS-564</strain>
    </source>
</reference>
<gene>
    <name evidence="1" type="ORF">SLS53_002167</name>
</gene>
<comment type="caution">
    <text evidence="1">The sequence shown here is derived from an EMBL/GenBank/DDBJ whole genome shotgun (WGS) entry which is preliminary data.</text>
</comment>
<evidence type="ECO:0008006" key="3">
    <source>
        <dbReference type="Google" id="ProtNLM"/>
    </source>
</evidence>
<protein>
    <recommendedName>
        <fullName evidence="3">VWFA domain-containing protein</fullName>
    </recommendedName>
</protein>
<dbReference type="EMBL" id="JAJSPL020000005">
    <property type="protein sequence ID" value="KAK7746979.1"/>
    <property type="molecule type" value="Genomic_DNA"/>
</dbReference>
<proteinExistence type="predicted"/>
<dbReference type="Proteomes" id="UP001320245">
    <property type="component" value="Unassembled WGS sequence"/>
</dbReference>
<evidence type="ECO:0000313" key="1">
    <source>
        <dbReference type="EMBL" id="KAK7746979.1"/>
    </source>
</evidence>